<dbReference type="PANTHER" id="PTHR33969:SF2">
    <property type="entry name" value="SEGREGATION AND CONDENSATION PROTEIN A"/>
    <property type="match status" value="1"/>
</dbReference>
<dbReference type="Pfam" id="PF02616">
    <property type="entry name" value="SMC_ScpA"/>
    <property type="match status" value="1"/>
</dbReference>
<name>X0SX09_9ZZZZ</name>
<protein>
    <recommendedName>
        <fullName evidence="2">Segregation and condensation protein A</fullName>
    </recommendedName>
</protein>
<dbReference type="InterPro" id="IPR003768">
    <property type="entry name" value="ScpA"/>
</dbReference>
<sequence length="119" mass="14118">MEAINSYQVKLESFEGPLDLLLFLIRKKKLDIHDIPIAVITREYLKYLEKKEHINLEHEAEFLLIAALLIYIKSQLLLPRETVPEEEKDPRQDLVNRLLDYQNIKTACSILRKKEKDQM</sequence>
<feature type="non-terminal residue" evidence="1">
    <location>
        <position position="119"/>
    </location>
</feature>
<reference evidence="1" key="1">
    <citation type="journal article" date="2014" name="Front. Microbiol.">
        <title>High frequency of phylogenetically diverse reductive dehalogenase-homologous genes in deep subseafloor sedimentary metagenomes.</title>
        <authorList>
            <person name="Kawai M."/>
            <person name="Futagami T."/>
            <person name="Toyoda A."/>
            <person name="Takaki Y."/>
            <person name="Nishi S."/>
            <person name="Hori S."/>
            <person name="Arai W."/>
            <person name="Tsubouchi T."/>
            <person name="Morono Y."/>
            <person name="Uchiyama I."/>
            <person name="Ito T."/>
            <person name="Fujiyama A."/>
            <person name="Inagaki F."/>
            <person name="Takami H."/>
        </authorList>
    </citation>
    <scope>NUCLEOTIDE SEQUENCE</scope>
    <source>
        <strain evidence="1">Expedition CK06-06</strain>
    </source>
</reference>
<proteinExistence type="predicted"/>
<dbReference type="EMBL" id="BARS01001092">
    <property type="protein sequence ID" value="GAF85499.1"/>
    <property type="molecule type" value="Genomic_DNA"/>
</dbReference>
<dbReference type="Gene3D" id="6.10.250.2410">
    <property type="match status" value="1"/>
</dbReference>
<evidence type="ECO:0000313" key="1">
    <source>
        <dbReference type="EMBL" id="GAF85499.1"/>
    </source>
</evidence>
<dbReference type="AlphaFoldDB" id="X0SX09"/>
<accession>X0SX09</accession>
<gene>
    <name evidence="1" type="ORF">S01H1_02300</name>
</gene>
<comment type="caution">
    <text evidence="1">The sequence shown here is derived from an EMBL/GenBank/DDBJ whole genome shotgun (WGS) entry which is preliminary data.</text>
</comment>
<evidence type="ECO:0008006" key="2">
    <source>
        <dbReference type="Google" id="ProtNLM"/>
    </source>
</evidence>
<dbReference type="PANTHER" id="PTHR33969">
    <property type="entry name" value="SEGREGATION AND CONDENSATION PROTEIN A"/>
    <property type="match status" value="1"/>
</dbReference>
<organism evidence="1">
    <name type="scientific">marine sediment metagenome</name>
    <dbReference type="NCBI Taxonomy" id="412755"/>
    <lineage>
        <taxon>unclassified sequences</taxon>
        <taxon>metagenomes</taxon>
        <taxon>ecological metagenomes</taxon>
    </lineage>
</organism>